<dbReference type="PANTHER" id="PTHR35205:SF1">
    <property type="entry name" value="ZU5 DOMAIN-CONTAINING PROTEIN"/>
    <property type="match status" value="1"/>
</dbReference>
<dbReference type="InterPro" id="IPR027417">
    <property type="entry name" value="P-loop_NTPase"/>
</dbReference>
<name>A0A8H4X6W1_9HYPO</name>
<feature type="compositionally biased region" description="Polar residues" evidence="1">
    <location>
        <begin position="261"/>
        <end position="270"/>
    </location>
</feature>
<accession>A0A8H4X6W1</accession>
<dbReference type="AlphaFoldDB" id="A0A8H4X6W1"/>
<keyword evidence="4" id="KW-1185">Reference proteome</keyword>
<protein>
    <recommendedName>
        <fullName evidence="2">DUF7779 domain-containing protein</fullName>
    </recommendedName>
</protein>
<proteinExistence type="predicted"/>
<dbReference type="Gene3D" id="3.40.50.300">
    <property type="entry name" value="P-loop containing nucleotide triphosphate hydrolases"/>
    <property type="match status" value="1"/>
</dbReference>
<dbReference type="SUPFAM" id="SSF52540">
    <property type="entry name" value="P-loop containing nucleoside triphosphate hydrolases"/>
    <property type="match status" value="1"/>
</dbReference>
<evidence type="ECO:0000313" key="3">
    <source>
        <dbReference type="EMBL" id="KAF4964202.1"/>
    </source>
</evidence>
<dbReference type="InterPro" id="IPR056681">
    <property type="entry name" value="DUF7779"/>
</dbReference>
<feature type="domain" description="DUF7779" evidence="2">
    <location>
        <begin position="582"/>
        <end position="665"/>
    </location>
</feature>
<comment type="caution">
    <text evidence="3">The sequence shown here is derived from an EMBL/GenBank/DDBJ whole genome shotgun (WGS) entry which is preliminary data.</text>
</comment>
<dbReference type="OrthoDB" id="5074150at2759"/>
<dbReference type="SUPFAM" id="SSF48452">
    <property type="entry name" value="TPR-like"/>
    <property type="match status" value="1"/>
</dbReference>
<evidence type="ECO:0000259" key="2">
    <source>
        <dbReference type="Pfam" id="PF25000"/>
    </source>
</evidence>
<sequence>MAANVVNIIVVDGVSVSHSSLKPEWPSAINLSDIPSYSFQVIQHSLNHHIRTADDILALGKADTHLYEFLKSQVSNESVLKRAYNLRFNDPACQRLVDVIAGFVFLATPHIHDTDKVTKKILSKLVVPNNSNRHLRRNIQNLALDDLSKLTGNFNKSFSSRPIFSAFEPQKNVSFERWLMKLGKNKIQQENLAQITTAGVPHEECVEIGNLLTAVQEGDSQLWQRIKVFLRRVCGELPLELSARYEAMEGMPPRGDKVYTDTATQSQEPNLNPALGKTPRPSPQSDVGQRDQTLRDVLPPDESSREVDLNIPCEYLDDKPKLPQDFFGRDEDLKLIDKVFLPNVLPETQADLNKRNVATYCLTGIGGVGKTRIAAEYATTRRKEFDVVCWVNTSNLLSGYTKFAAKLGLMTSTSSPEDSIVLNYVNTWFGRPVRNKAQSEGPFVRWLLIIDNVNRSDDLLPEHWPHEGRGAVLIVGRDPSNRTRSQFGTVGHEVEGLPPDKAISMLLQITSKSSEPSAAESAARIINIWGSIPLSLFCVAGVMEKEGMTLNLCAASGAAKRDELLNSTWRYAANKYNWAEIWALSSLPPSALTLLEIIALLEPGGIPMPLFRQSITVQSGEILHAKDMESSRKDLWQLALIGVDGTKDALTVPTVIQYTVLAKLQVSGDRLTTIYLAAVSLVSGYWPSVLTEEVNFSTRDALTQEERCEELNPHAERLIQIHQQELDEEKRSSLTSYSLLRLFLEYSWYMMDRQRFPKADATLNIIASYLEPSSDVYNKNIHVAYCTSRLRIANIRGDYTEALEFASQKLDLLKAIRRDTGKTSQKLCSAYTEKAMAWLGTGHHSEKDILPLLQTSIEIRQALPGFQQSQLFNAIRCEGTLYKLMGRLEDAKACYMRIYNDRIRELGEEESEHTNIRFVYWSGECELELGSFKEANEHLETALRIPRPGTMNEKEKARVLYALYEVANHLGNTQEADAYLQRACWVRAQELGPDDRTPDILTRDDFDQLRDPLE</sequence>
<dbReference type="GO" id="GO:0043531">
    <property type="term" value="F:ADP binding"/>
    <property type="evidence" value="ECO:0007669"/>
    <property type="project" value="InterPro"/>
</dbReference>
<evidence type="ECO:0000256" key="1">
    <source>
        <dbReference type="SAM" id="MobiDB-lite"/>
    </source>
</evidence>
<organism evidence="3 4">
    <name type="scientific">Fusarium sarcochroum</name>
    <dbReference type="NCBI Taxonomy" id="1208366"/>
    <lineage>
        <taxon>Eukaryota</taxon>
        <taxon>Fungi</taxon>
        <taxon>Dikarya</taxon>
        <taxon>Ascomycota</taxon>
        <taxon>Pezizomycotina</taxon>
        <taxon>Sordariomycetes</taxon>
        <taxon>Hypocreomycetidae</taxon>
        <taxon>Hypocreales</taxon>
        <taxon>Nectriaceae</taxon>
        <taxon>Fusarium</taxon>
        <taxon>Fusarium lateritium species complex</taxon>
    </lineage>
</organism>
<dbReference type="PANTHER" id="PTHR35205">
    <property type="entry name" value="NB-ARC AND TPR DOMAIN PROTEIN"/>
    <property type="match status" value="1"/>
</dbReference>
<reference evidence="3" key="2">
    <citation type="submission" date="2020-05" db="EMBL/GenBank/DDBJ databases">
        <authorList>
            <person name="Kim H.-S."/>
            <person name="Proctor R.H."/>
            <person name="Brown D.W."/>
        </authorList>
    </citation>
    <scope>NUCLEOTIDE SEQUENCE</scope>
    <source>
        <strain evidence="3">NRRL 20472</strain>
    </source>
</reference>
<dbReference type="Pfam" id="PF25000">
    <property type="entry name" value="DUF7779"/>
    <property type="match status" value="1"/>
</dbReference>
<reference evidence="3" key="1">
    <citation type="journal article" date="2020" name="BMC Genomics">
        <title>Correction to: Identification and distribution of gene clusters required for synthesis of sphingolipid metabolism inhibitors in diverse species of the filamentous fungus Fusarium.</title>
        <authorList>
            <person name="Kim H.S."/>
            <person name="Lohmar J.M."/>
            <person name="Busman M."/>
            <person name="Brown D.W."/>
            <person name="Naumann T.A."/>
            <person name="Divon H.H."/>
            <person name="Lysoe E."/>
            <person name="Uhlig S."/>
            <person name="Proctor R.H."/>
        </authorList>
    </citation>
    <scope>NUCLEOTIDE SEQUENCE</scope>
    <source>
        <strain evidence="3">NRRL 20472</strain>
    </source>
</reference>
<dbReference type="Gene3D" id="1.25.40.10">
    <property type="entry name" value="Tetratricopeptide repeat domain"/>
    <property type="match status" value="1"/>
</dbReference>
<evidence type="ECO:0000313" key="4">
    <source>
        <dbReference type="Proteomes" id="UP000622797"/>
    </source>
</evidence>
<dbReference type="InterPro" id="IPR011990">
    <property type="entry name" value="TPR-like_helical_dom_sf"/>
</dbReference>
<dbReference type="EMBL" id="JABEXW010000422">
    <property type="protein sequence ID" value="KAF4964202.1"/>
    <property type="molecule type" value="Genomic_DNA"/>
</dbReference>
<feature type="region of interest" description="Disordered" evidence="1">
    <location>
        <begin position="250"/>
        <end position="305"/>
    </location>
</feature>
<gene>
    <name evidence="3" type="ORF">FSARC_7836</name>
</gene>
<dbReference type="Proteomes" id="UP000622797">
    <property type="component" value="Unassembled WGS sequence"/>
</dbReference>